<gene>
    <name evidence="3" type="primary">soxC_2</name>
    <name evidence="2" type="synonym">soxC_1</name>
    <name evidence="2" type="ORF">BN970_00601</name>
    <name evidence="3" type="ORF">BN970_02662</name>
</gene>
<feature type="region of interest" description="Disordered" evidence="1">
    <location>
        <begin position="34"/>
        <end position="57"/>
    </location>
</feature>
<reference evidence="3 4" key="1">
    <citation type="submission" date="2015-03" db="EMBL/GenBank/DDBJ databases">
        <authorList>
            <person name="Murphy D."/>
        </authorList>
    </citation>
    <scope>NUCLEOTIDE SEQUENCE [LARGE SCALE GENOMIC DNA]</scope>
    <source>
        <strain evidence="3 4">D16</strain>
    </source>
</reference>
<evidence type="ECO:0000313" key="3">
    <source>
        <dbReference type="EMBL" id="CQD12802.1"/>
    </source>
</evidence>
<dbReference type="EMBL" id="CTEF01000001">
    <property type="protein sequence ID" value="CQD03972.1"/>
    <property type="molecule type" value="Genomic_DNA"/>
</dbReference>
<dbReference type="EMBL" id="CTEF01000001">
    <property type="protein sequence ID" value="CQD12802.1"/>
    <property type="molecule type" value="Genomic_DNA"/>
</dbReference>
<evidence type="ECO:0000313" key="4">
    <source>
        <dbReference type="Proteomes" id="UP000182227"/>
    </source>
</evidence>
<organism evidence="3 4">
    <name type="scientific">Mycolicibacterium conceptionense</name>
    <dbReference type="NCBI Taxonomy" id="451644"/>
    <lineage>
        <taxon>Bacteria</taxon>
        <taxon>Bacillati</taxon>
        <taxon>Actinomycetota</taxon>
        <taxon>Actinomycetes</taxon>
        <taxon>Mycobacteriales</taxon>
        <taxon>Mycobacteriaceae</taxon>
        <taxon>Mycolicibacterium</taxon>
    </lineage>
</organism>
<sequence>MTLTDDTTTAQNSRHGDPIEVARELTRKWQTTVVERDKAGGSATEEREDLRASGCSR</sequence>
<name>A0A0U1DEZ6_9MYCO</name>
<feature type="compositionally biased region" description="Basic and acidic residues" evidence="1">
    <location>
        <begin position="34"/>
        <end position="51"/>
    </location>
</feature>
<dbReference type="Proteomes" id="UP000182227">
    <property type="component" value="Unassembled WGS sequence"/>
</dbReference>
<accession>A0A0U1DEZ6</accession>
<proteinExistence type="predicted"/>
<evidence type="ECO:0000256" key="1">
    <source>
        <dbReference type="SAM" id="MobiDB-lite"/>
    </source>
</evidence>
<evidence type="ECO:0000313" key="2">
    <source>
        <dbReference type="EMBL" id="CQD03972.1"/>
    </source>
</evidence>
<protein>
    <submittedName>
        <fullName evidence="3">Dibenzothiophene desulfurization enzyme C</fullName>
    </submittedName>
</protein>
<dbReference type="AlphaFoldDB" id="A0A0U1DEZ6"/>